<evidence type="ECO:0000313" key="4">
    <source>
        <dbReference type="Proteomes" id="UP000594263"/>
    </source>
</evidence>
<name>A0A7N0ZVK7_KALFE</name>
<dbReference type="PANTHER" id="PTHR35114">
    <property type="entry name" value="CYTOCHROME OXIDASE COMPLEX ASSEMBLY PROTEIN"/>
    <property type="match status" value="1"/>
</dbReference>
<sequence>MHLQKVRYSIDDGKLGFRRSEKSDCDLNQAAHKREMAVLGRRLAVLLKSPRVSPFSSSAGQVEEGKGKGLGRKAVALGLLALTGGVAVSALDDLVIFYRCSSKAMEKASKDQRLVEAIGEPIERGPWYNASIAVAHQKRSVSCTFPVSGSRGTGIFQLKAVRNDDDDSSLLSFFRPGNWDVLMMEALLHAPGNDEKNQTFRISISEQLPPADCQPCAENKRDLSQSKTVPEVATPTSDKK</sequence>
<reference evidence="3" key="1">
    <citation type="submission" date="2021-01" db="UniProtKB">
        <authorList>
            <consortium name="EnsemblPlants"/>
        </authorList>
    </citation>
    <scope>IDENTIFICATION</scope>
</reference>
<dbReference type="EnsemblPlants" id="Kaladp0040s0672.1.v1.1">
    <property type="protein sequence ID" value="Kaladp0040s0672.1.v1.1"/>
    <property type="gene ID" value="Kaladp0040s0672.v1.1"/>
</dbReference>
<dbReference type="Gramene" id="Kaladp0040s0672.1.v1.1">
    <property type="protein sequence ID" value="Kaladp0040s0672.1.v1.1"/>
    <property type="gene ID" value="Kaladp0040s0672.v1.1"/>
</dbReference>
<feature type="transmembrane region" description="Helical" evidence="2">
    <location>
        <begin position="74"/>
        <end position="98"/>
    </location>
</feature>
<dbReference type="InterPro" id="IPR014807">
    <property type="entry name" value="Coa1"/>
</dbReference>
<protein>
    <submittedName>
        <fullName evidence="3">Uncharacterized protein</fullName>
    </submittedName>
</protein>
<dbReference type="OMA" id="KKGPWYN"/>
<organism evidence="3 4">
    <name type="scientific">Kalanchoe fedtschenkoi</name>
    <name type="common">Lavender scallops</name>
    <name type="synonym">South American air plant</name>
    <dbReference type="NCBI Taxonomy" id="63787"/>
    <lineage>
        <taxon>Eukaryota</taxon>
        <taxon>Viridiplantae</taxon>
        <taxon>Streptophyta</taxon>
        <taxon>Embryophyta</taxon>
        <taxon>Tracheophyta</taxon>
        <taxon>Spermatophyta</taxon>
        <taxon>Magnoliopsida</taxon>
        <taxon>eudicotyledons</taxon>
        <taxon>Gunneridae</taxon>
        <taxon>Pentapetalae</taxon>
        <taxon>Saxifragales</taxon>
        <taxon>Crassulaceae</taxon>
        <taxon>Kalanchoe</taxon>
    </lineage>
</organism>
<keyword evidence="4" id="KW-1185">Reference proteome</keyword>
<evidence type="ECO:0000256" key="1">
    <source>
        <dbReference type="SAM" id="MobiDB-lite"/>
    </source>
</evidence>
<keyword evidence="2" id="KW-0472">Membrane</keyword>
<dbReference type="Pfam" id="PF08695">
    <property type="entry name" value="Coa1"/>
    <property type="match status" value="1"/>
</dbReference>
<dbReference type="AlphaFoldDB" id="A0A7N0ZVK7"/>
<keyword evidence="2" id="KW-1133">Transmembrane helix</keyword>
<feature type="region of interest" description="Disordered" evidence="1">
    <location>
        <begin position="209"/>
        <end position="240"/>
    </location>
</feature>
<accession>A0A7N0ZVK7</accession>
<evidence type="ECO:0000313" key="3">
    <source>
        <dbReference type="EnsemblPlants" id="Kaladp0040s0672.1.v1.1"/>
    </source>
</evidence>
<keyword evidence="2" id="KW-0812">Transmembrane</keyword>
<proteinExistence type="predicted"/>
<dbReference type="PANTHER" id="PTHR35114:SF1">
    <property type="entry name" value="CYTOCHROME OXIDASE COMPLEX ASSEMBLY PROTEIN"/>
    <property type="match status" value="1"/>
</dbReference>
<dbReference type="Proteomes" id="UP000594263">
    <property type="component" value="Unplaced"/>
</dbReference>
<evidence type="ECO:0000256" key="2">
    <source>
        <dbReference type="SAM" id="Phobius"/>
    </source>
</evidence>